<dbReference type="InterPro" id="IPR015865">
    <property type="entry name" value="Riboflavin_kinase_bac/euk"/>
</dbReference>
<feature type="domain" description="Riboflavin kinase" evidence="15">
    <location>
        <begin position="181"/>
        <end position="305"/>
    </location>
</feature>
<dbReference type="SUPFAM" id="SSF52374">
    <property type="entry name" value="Nucleotidylyl transferase"/>
    <property type="match status" value="1"/>
</dbReference>
<evidence type="ECO:0000256" key="1">
    <source>
        <dbReference type="ARBA" id="ARBA00004726"/>
    </source>
</evidence>
<comment type="catalytic activity">
    <reaction evidence="13 14">
        <text>FMN + ATP + H(+) = FAD + diphosphate</text>
        <dbReference type="Rhea" id="RHEA:17237"/>
        <dbReference type="ChEBI" id="CHEBI:15378"/>
        <dbReference type="ChEBI" id="CHEBI:30616"/>
        <dbReference type="ChEBI" id="CHEBI:33019"/>
        <dbReference type="ChEBI" id="CHEBI:57692"/>
        <dbReference type="ChEBI" id="CHEBI:58210"/>
        <dbReference type="EC" id="2.7.7.2"/>
    </reaction>
</comment>
<evidence type="ECO:0000256" key="7">
    <source>
        <dbReference type="ARBA" id="ARBA00022741"/>
    </source>
</evidence>
<dbReference type="OrthoDB" id="9803667at2"/>
<comment type="pathway">
    <text evidence="2 14">Cofactor biosynthesis; FMN biosynthesis; FMN from riboflavin (ATP route): step 1/1.</text>
</comment>
<dbReference type="Proteomes" id="UP000279029">
    <property type="component" value="Chromosome"/>
</dbReference>
<keyword evidence="6 14" id="KW-0548">Nucleotidyltransferase</keyword>
<keyword evidence="11" id="KW-0511">Multifunctional enzyme</keyword>
<evidence type="ECO:0000256" key="10">
    <source>
        <dbReference type="ARBA" id="ARBA00022840"/>
    </source>
</evidence>
<dbReference type="PIRSF" id="PIRSF004491">
    <property type="entry name" value="FAD_Synth"/>
    <property type="match status" value="1"/>
</dbReference>
<evidence type="ECO:0000313" key="17">
    <source>
        <dbReference type="Proteomes" id="UP000279029"/>
    </source>
</evidence>
<dbReference type="EC" id="2.7.7.2" evidence="14"/>
<organism evidence="16 17">
    <name type="scientific">Petrocella atlantisensis</name>
    <dbReference type="NCBI Taxonomy" id="2173034"/>
    <lineage>
        <taxon>Bacteria</taxon>
        <taxon>Bacillati</taxon>
        <taxon>Bacillota</taxon>
        <taxon>Clostridia</taxon>
        <taxon>Lachnospirales</taxon>
        <taxon>Vallitaleaceae</taxon>
        <taxon>Petrocella</taxon>
    </lineage>
</organism>
<sequence length="310" mass="35027">MKTILQTNVFELPQCIVVFGNFDGVHKGHQLLIEAALNKSKELGIPSALFTFKPHPTFVVMGKPEEDIIFTPEEKKKVVKDLGVDYYIEYPFTMDVANMAAEVFVEEVIYKELHAKYVVVGVDFKFGKGRSGSIPLLEALGRTYGFNVIAFEKLCDHKRVISSTWLRQEIKKGDMEAFKELTGRHFIVLGEVEHGRSIGRTIGFPTANVATAPSKILPPNGVYASYTTVKGIRYKSITNVGPKPASTLDDMVVETYILDFDEMIYGETILIEMTHFLREAYELKSLDHLKSLIQDDLKDLDNYFEKISKV</sequence>
<evidence type="ECO:0000256" key="8">
    <source>
        <dbReference type="ARBA" id="ARBA00022777"/>
    </source>
</evidence>
<keyword evidence="9 14" id="KW-0274">FAD</keyword>
<dbReference type="Gene3D" id="3.40.50.620">
    <property type="entry name" value="HUPs"/>
    <property type="match status" value="1"/>
</dbReference>
<dbReference type="Pfam" id="PF06574">
    <property type="entry name" value="FAD_syn"/>
    <property type="match status" value="1"/>
</dbReference>
<evidence type="ECO:0000313" key="16">
    <source>
        <dbReference type="EMBL" id="VDN45924.1"/>
    </source>
</evidence>
<dbReference type="UniPathway" id="UPA00277">
    <property type="reaction ID" value="UER00407"/>
</dbReference>
<keyword evidence="8 14" id="KW-0418">Kinase</keyword>
<dbReference type="GO" id="GO:0003919">
    <property type="term" value="F:FMN adenylyltransferase activity"/>
    <property type="evidence" value="ECO:0007669"/>
    <property type="project" value="UniProtKB-UniRule"/>
</dbReference>
<dbReference type="GO" id="GO:0009231">
    <property type="term" value="P:riboflavin biosynthetic process"/>
    <property type="evidence" value="ECO:0007669"/>
    <property type="project" value="InterPro"/>
</dbReference>
<gene>
    <name evidence="16" type="ORF">PATL70BA_0085</name>
</gene>
<keyword evidence="10 14" id="KW-0067">ATP-binding</keyword>
<comment type="similarity">
    <text evidence="14">Belongs to the ribF family.</text>
</comment>
<dbReference type="GO" id="GO:0005524">
    <property type="term" value="F:ATP binding"/>
    <property type="evidence" value="ECO:0007669"/>
    <property type="project" value="UniProtKB-UniRule"/>
</dbReference>
<accession>A0A3P7NRT6</accession>
<evidence type="ECO:0000259" key="15">
    <source>
        <dbReference type="SMART" id="SM00904"/>
    </source>
</evidence>
<dbReference type="PANTHER" id="PTHR22749">
    <property type="entry name" value="RIBOFLAVIN KINASE/FMN ADENYLYLTRANSFERASE"/>
    <property type="match status" value="1"/>
</dbReference>
<evidence type="ECO:0000256" key="3">
    <source>
        <dbReference type="ARBA" id="ARBA00022630"/>
    </source>
</evidence>
<dbReference type="GO" id="GO:0008531">
    <property type="term" value="F:riboflavin kinase activity"/>
    <property type="evidence" value="ECO:0007669"/>
    <property type="project" value="UniProtKB-UniRule"/>
</dbReference>
<dbReference type="NCBIfam" id="TIGR00083">
    <property type="entry name" value="ribF"/>
    <property type="match status" value="1"/>
</dbReference>
<dbReference type="UniPathway" id="UPA00276">
    <property type="reaction ID" value="UER00406"/>
</dbReference>
<keyword evidence="7 14" id="KW-0547">Nucleotide-binding</keyword>
<dbReference type="SUPFAM" id="SSF82114">
    <property type="entry name" value="Riboflavin kinase-like"/>
    <property type="match status" value="1"/>
</dbReference>
<keyword evidence="17" id="KW-1185">Reference proteome</keyword>
<proteinExistence type="inferred from homology"/>
<dbReference type="GO" id="GO:0006747">
    <property type="term" value="P:FAD biosynthetic process"/>
    <property type="evidence" value="ECO:0007669"/>
    <property type="project" value="UniProtKB-UniRule"/>
</dbReference>
<dbReference type="SMART" id="SM00904">
    <property type="entry name" value="Flavokinase"/>
    <property type="match status" value="1"/>
</dbReference>
<dbReference type="PANTHER" id="PTHR22749:SF6">
    <property type="entry name" value="RIBOFLAVIN KINASE"/>
    <property type="match status" value="1"/>
</dbReference>
<dbReference type="GO" id="GO:0009398">
    <property type="term" value="P:FMN biosynthetic process"/>
    <property type="evidence" value="ECO:0007669"/>
    <property type="project" value="UniProtKB-UniRule"/>
</dbReference>
<evidence type="ECO:0000256" key="5">
    <source>
        <dbReference type="ARBA" id="ARBA00022679"/>
    </source>
</evidence>
<evidence type="ECO:0000256" key="4">
    <source>
        <dbReference type="ARBA" id="ARBA00022643"/>
    </source>
</evidence>
<dbReference type="InterPro" id="IPR015864">
    <property type="entry name" value="FAD_synthase"/>
</dbReference>
<comment type="pathway">
    <text evidence="1 14">Cofactor biosynthesis; FAD biosynthesis; FAD from FMN: step 1/1.</text>
</comment>
<dbReference type="InterPro" id="IPR023465">
    <property type="entry name" value="Riboflavin_kinase_dom_sf"/>
</dbReference>
<dbReference type="Pfam" id="PF01687">
    <property type="entry name" value="Flavokinase"/>
    <property type="match status" value="1"/>
</dbReference>
<keyword evidence="5 14" id="KW-0808">Transferase</keyword>
<dbReference type="EC" id="2.7.1.26" evidence="14"/>
<dbReference type="InterPro" id="IPR023468">
    <property type="entry name" value="Riboflavin_kinase"/>
</dbReference>
<dbReference type="EMBL" id="LR130778">
    <property type="protein sequence ID" value="VDN45924.1"/>
    <property type="molecule type" value="Genomic_DNA"/>
</dbReference>
<evidence type="ECO:0000256" key="14">
    <source>
        <dbReference type="PIRNR" id="PIRNR004491"/>
    </source>
</evidence>
<evidence type="ECO:0000256" key="13">
    <source>
        <dbReference type="ARBA" id="ARBA00049494"/>
    </source>
</evidence>
<comment type="catalytic activity">
    <reaction evidence="12 14">
        <text>riboflavin + ATP = FMN + ADP + H(+)</text>
        <dbReference type="Rhea" id="RHEA:14357"/>
        <dbReference type="ChEBI" id="CHEBI:15378"/>
        <dbReference type="ChEBI" id="CHEBI:30616"/>
        <dbReference type="ChEBI" id="CHEBI:57986"/>
        <dbReference type="ChEBI" id="CHEBI:58210"/>
        <dbReference type="ChEBI" id="CHEBI:456216"/>
        <dbReference type="EC" id="2.7.1.26"/>
    </reaction>
</comment>
<dbReference type="CDD" id="cd02064">
    <property type="entry name" value="FAD_synthetase_N"/>
    <property type="match status" value="1"/>
</dbReference>
<keyword evidence="4 14" id="KW-0288">FMN</keyword>
<dbReference type="KEGG" id="cbar:PATL70BA_0085"/>
<dbReference type="RefSeq" id="WP_125135514.1">
    <property type="nucleotide sequence ID" value="NZ_LR130778.1"/>
</dbReference>
<keyword evidence="3 14" id="KW-0285">Flavoprotein</keyword>
<name>A0A3P7NRT6_9FIRM</name>
<evidence type="ECO:0000256" key="12">
    <source>
        <dbReference type="ARBA" id="ARBA00047880"/>
    </source>
</evidence>
<evidence type="ECO:0000256" key="6">
    <source>
        <dbReference type="ARBA" id="ARBA00022695"/>
    </source>
</evidence>
<evidence type="ECO:0000256" key="2">
    <source>
        <dbReference type="ARBA" id="ARBA00005201"/>
    </source>
</evidence>
<evidence type="ECO:0000256" key="11">
    <source>
        <dbReference type="ARBA" id="ARBA00023268"/>
    </source>
</evidence>
<dbReference type="InterPro" id="IPR014729">
    <property type="entry name" value="Rossmann-like_a/b/a_fold"/>
</dbReference>
<dbReference type="AlphaFoldDB" id="A0A3P7NRT6"/>
<evidence type="ECO:0000256" key="9">
    <source>
        <dbReference type="ARBA" id="ARBA00022827"/>
    </source>
</evidence>
<protein>
    <recommendedName>
        <fullName evidence="14">Riboflavin biosynthesis protein</fullName>
    </recommendedName>
    <domain>
        <recommendedName>
            <fullName evidence="14">Riboflavin kinase</fullName>
            <ecNumber evidence="14">2.7.1.26</ecNumber>
        </recommendedName>
        <alternativeName>
            <fullName evidence="14">Flavokinase</fullName>
        </alternativeName>
    </domain>
    <domain>
        <recommendedName>
            <fullName evidence="14">FMN adenylyltransferase</fullName>
            <ecNumber evidence="14">2.7.7.2</ecNumber>
        </recommendedName>
        <alternativeName>
            <fullName evidence="14">FAD pyrophosphorylase</fullName>
        </alternativeName>
        <alternativeName>
            <fullName evidence="14">FAD synthase</fullName>
        </alternativeName>
    </domain>
</protein>
<reference evidence="16 17" key="1">
    <citation type="submission" date="2018-09" db="EMBL/GenBank/DDBJ databases">
        <authorList>
            <person name="Postec A."/>
        </authorList>
    </citation>
    <scope>NUCLEOTIDE SEQUENCE [LARGE SCALE GENOMIC DNA]</scope>
    <source>
        <strain evidence="16">70B-A</strain>
    </source>
</reference>
<dbReference type="InterPro" id="IPR002606">
    <property type="entry name" value="Riboflavin_kinase_bac"/>
</dbReference>
<dbReference type="Gene3D" id="2.40.30.30">
    <property type="entry name" value="Riboflavin kinase-like"/>
    <property type="match status" value="1"/>
</dbReference>
<dbReference type="FunFam" id="3.40.50.620:FF:000021">
    <property type="entry name" value="Riboflavin biosynthesis protein"/>
    <property type="match status" value="1"/>
</dbReference>